<dbReference type="GO" id="GO:0061599">
    <property type="term" value="F:molybdopterin molybdotransferase activity"/>
    <property type="evidence" value="ECO:0007669"/>
    <property type="project" value="UniProtKB-UniRule"/>
</dbReference>
<dbReference type="PANTHER" id="PTHR10192:SF5">
    <property type="entry name" value="GEPHYRIN"/>
    <property type="match status" value="1"/>
</dbReference>
<dbReference type="GO" id="GO:0006777">
    <property type="term" value="P:Mo-molybdopterin cofactor biosynthetic process"/>
    <property type="evidence" value="ECO:0007669"/>
    <property type="project" value="UniProtKB-UniRule"/>
</dbReference>
<dbReference type="Gene3D" id="2.170.190.11">
    <property type="entry name" value="Molybdopterin biosynthesis moea protein, domain 3"/>
    <property type="match status" value="1"/>
</dbReference>
<evidence type="ECO:0000256" key="3">
    <source>
        <dbReference type="ARBA" id="ARBA00013269"/>
    </source>
</evidence>
<evidence type="ECO:0000256" key="1">
    <source>
        <dbReference type="ARBA" id="ARBA00002901"/>
    </source>
</evidence>
<dbReference type="GO" id="GO:0005829">
    <property type="term" value="C:cytosol"/>
    <property type="evidence" value="ECO:0007669"/>
    <property type="project" value="TreeGrafter"/>
</dbReference>
<dbReference type="InterPro" id="IPR036135">
    <property type="entry name" value="MoeA_linker/N_sf"/>
</dbReference>
<comment type="cofactor">
    <cofactor evidence="7">
        <name>Mg(2+)</name>
        <dbReference type="ChEBI" id="CHEBI:18420"/>
    </cofactor>
</comment>
<dbReference type="Pfam" id="PF00994">
    <property type="entry name" value="MoCF_biosynth"/>
    <property type="match status" value="1"/>
</dbReference>
<evidence type="ECO:0000256" key="2">
    <source>
        <dbReference type="ARBA" id="ARBA00010763"/>
    </source>
</evidence>
<sequence>MRSICTYDEALDIAIHLAAPRRIIERNVWTKAPSTATLADDVRAAIDLPPFARAMMDGFAVHRSDIAGTQPLQVVADIHAGEQPKTPVSPGTAVQIRTGAPVPENTAAVVRKEWTEWIDAHTIRLLRPISAGESIQPRGQDTAQGAVLLSRGAQIDGQTIAVLRAAGVTSIPIYAPVRVGIVSTGSELVTDPTKPLCAAQVYAASDAFLQSTLEALGAQVVDISYVDDHPERIEQRAARFIADGVDYVLLTGGASVGDTDYATSVIRRLCGTEQLPIERVWMRPGSPFLAGRAGRTTVFGLSGNPAACFVQFHVLVLPAIRRSLGIDAAMFAQEAVLTQSIRLKPIKHVRFYRATAGVDGVQVRVEPQVGQSSGLVTGLACVNAIIRLDEQVYEAGDIVPIQLTRTTTGRLF</sequence>
<keyword evidence="7" id="KW-0460">Magnesium</keyword>
<dbReference type="OrthoDB" id="9804758at2"/>
<keyword evidence="7" id="KW-0479">Metal-binding</keyword>
<dbReference type="eggNOG" id="COG0303">
    <property type="taxonomic scope" value="Bacteria"/>
</dbReference>
<organism evidence="8 9">
    <name type="scientific">Alicyclobacillus acidoterrestris (strain ATCC 49025 / DSM 3922 / CIP 106132 / NCIMB 13137 / GD3B)</name>
    <dbReference type="NCBI Taxonomy" id="1356854"/>
    <lineage>
        <taxon>Bacteria</taxon>
        <taxon>Bacillati</taxon>
        <taxon>Bacillota</taxon>
        <taxon>Bacilli</taxon>
        <taxon>Bacillales</taxon>
        <taxon>Alicyclobacillaceae</taxon>
        <taxon>Alicyclobacillus</taxon>
    </lineage>
</organism>
<proteinExistence type="inferred from homology"/>
<dbReference type="RefSeq" id="WP_021298257.1">
    <property type="nucleotide sequence ID" value="NZ_AURB01000180.1"/>
</dbReference>
<evidence type="ECO:0000256" key="4">
    <source>
        <dbReference type="ARBA" id="ARBA00021108"/>
    </source>
</evidence>
<dbReference type="Proteomes" id="UP000829401">
    <property type="component" value="Chromosome"/>
</dbReference>
<dbReference type="Pfam" id="PF03453">
    <property type="entry name" value="MoeA_N"/>
    <property type="match status" value="1"/>
</dbReference>
<keyword evidence="5 7" id="KW-0500">Molybdenum</keyword>
<keyword evidence="7" id="KW-0808">Transferase</keyword>
<dbReference type="STRING" id="1356854.N007_15440"/>
<dbReference type="InterPro" id="IPR036688">
    <property type="entry name" value="MoeA_C_domain_IV_sf"/>
</dbReference>
<evidence type="ECO:0000313" key="8">
    <source>
        <dbReference type="EMBL" id="UNO48122.1"/>
    </source>
</evidence>
<comment type="catalytic activity">
    <reaction evidence="6">
        <text>adenylyl-molybdopterin + molybdate = Mo-molybdopterin + AMP + H(+)</text>
        <dbReference type="Rhea" id="RHEA:35047"/>
        <dbReference type="ChEBI" id="CHEBI:15378"/>
        <dbReference type="ChEBI" id="CHEBI:36264"/>
        <dbReference type="ChEBI" id="CHEBI:62727"/>
        <dbReference type="ChEBI" id="CHEBI:71302"/>
        <dbReference type="ChEBI" id="CHEBI:456215"/>
        <dbReference type="EC" id="2.10.1.1"/>
    </reaction>
</comment>
<comment type="similarity">
    <text evidence="2 7">Belongs to the MoeA family.</text>
</comment>
<protein>
    <recommendedName>
        <fullName evidence="4 7">Molybdopterin molybdenumtransferase</fullName>
        <ecNumber evidence="3 7">2.10.1.1</ecNumber>
    </recommendedName>
</protein>
<dbReference type="InterPro" id="IPR005110">
    <property type="entry name" value="MoeA_linker/N"/>
</dbReference>
<dbReference type="GO" id="GO:0046872">
    <property type="term" value="F:metal ion binding"/>
    <property type="evidence" value="ECO:0007669"/>
    <property type="project" value="UniProtKB-UniRule"/>
</dbReference>
<keyword evidence="9" id="KW-1185">Reference proteome</keyword>
<dbReference type="Gene3D" id="3.40.980.10">
    <property type="entry name" value="MoaB/Mog-like domain"/>
    <property type="match status" value="1"/>
</dbReference>
<dbReference type="PANTHER" id="PTHR10192">
    <property type="entry name" value="MOLYBDOPTERIN BIOSYNTHESIS PROTEIN"/>
    <property type="match status" value="1"/>
</dbReference>
<accession>T0CS66</accession>
<dbReference type="KEGG" id="aaco:K1I37_15760"/>
<name>T0CS66_ALIAG</name>
<dbReference type="SUPFAM" id="SSF53218">
    <property type="entry name" value="Molybdenum cofactor biosynthesis proteins"/>
    <property type="match status" value="1"/>
</dbReference>
<dbReference type="EMBL" id="CP080467">
    <property type="protein sequence ID" value="UNO48122.1"/>
    <property type="molecule type" value="Genomic_DNA"/>
</dbReference>
<dbReference type="InterPro" id="IPR001453">
    <property type="entry name" value="MoaB/Mog_dom"/>
</dbReference>
<dbReference type="Gene3D" id="3.90.105.10">
    <property type="entry name" value="Molybdopterin biosynthesis moea protein, domain 2"/>
    <property type="match status" value="1"/>
</dbReference>
<accession>A0A9E6ZFL5</accession>
<evidence type="ECO:0000256" key="7">
    <source>
        <dbReference type="RuleBase" id="RU365090"/>
    </source>
</evidence>
<dbReference type="Gene3D" id="2.40.340.10">
    <property type="entry name" value="MoeA, C-terminal, domain IV"/>
    <property type="match status" value="1"/>
</dbReference>
<evidence type="ECO:0000256" key="6">
    <source>
        <dbReference type="ARBA" id="ARBA00047317"/>
    </source>
</evidence>
<dbReference type="NCBIfam" id="TIGR00177">
    <property type="entry name" value="molyb_syn"/>
    <property type="match status" value="1"/>
</dbReference>
<gene>
    <name evidence="8" type="ORF">K1I37_15760</name>
</gene>
<dbReference type="InterPro" id="IPR036425">
    <property type="entry name" value="MoaB/Mog-like_dom_sf"/>
</dbReference>
<dbReference type="AlphaFoldDB" id="T0CS66"/>
<dbReference type="CDD" id="cd00887">
    <property type="entry name" value="MoeA"/>
    <property type="match status" value="1"/>
</dbReference>
<dbReference type="InterPro" id="IPR038987">
    <property type="entry name" value="MoeA-like"/>
</dbReference>
<keyword evidence="7" id="KW-0501">Molybdenum cofactor biosynthesis</keyword>
<dbReference type="SUPFAM" id="SSF63882">
    <property type="entry name" value="MoeA N-terminal region -like"/>
    <property type="match status" value="1"/>
</dbReference>
<reference evidence="9" key="1">
    <citation type="journal article" date="2022" name="G3 (Bethesda)">
        <title>Unveiling the complete genome sequence of Alicyclobacillus acidoterrestris DSM 3922T, a taint-producing strain.</title>
        <authorList>
            <person name="Leonardo I.C."/>
            <person name="Barreto Crespo M.T."/>
            <person name="Gaspar F.B."/>
        </authorList>
    </citation>
    <scope>NUCLEOTIDE SEQUENCE [LARGE SCALE GENOMIC DNA]</scope>
    <source>
        <strain evidence="9">DSM 3922</strain>
    </source>
</reference>
<comment type="function">
    <text evidence="1 7">Catalyzes the insertion of molybdate into adenylated molybdopterin with the concomitant release of AMP.</text>
</comment>
<evidence type="ECO:0000256" key="5">
    <source>
        <dbReference type="ARBA" id="ARBA00022505"/>
    </source>
</evidence>
<dbReference type="SMART" id="SM00852">
    <property type="entry name" value="MoCF_biosynth"/>
    <property type="match status" value="1"/>
</dbReference>
<dbReference type="SUPFAM" id="SSF63867">
    <property type="entry name" value="MoeA C-terminal domain-like"/>
    <property type="match status" value="1"/>
</dbReference>
<comment type="pathway">
    <text evidence="7">Cofactor biosynthesis; molybdopterin biosynthesis.</text>
</comment>
<dbReference type="EC" id="2.10.1.1" evidence="3 7"/>
<evidence type="ECO:0000313" key="9">
    <source>
        <dbReference type="Proteomes" id="UP000829401"/>
    </source>
</evidence>